<evidence type="ECO:0000256" key="3">
    <source>
        <dbReference type="ARBA" id="ARBA00022771"/>
    </source>
</evidence>
<feature type="repeat" description="ANK" evidence="6">
    <location>
        <begin position="1372"/>
        <end position="1404"/>
    </location>
</feature>
<feature type="compositionally biased region" description="Acidic residues" evidence="7">
    <location>
        <begin position="1721"/>
        <end position="1738"/>
    </location>
</feature>
<dbReference type="Pfam" id="PF00569">
    <property type="entry name" value="ZZ"/>
    <property type="match status" value="1"/>
</dbReference>
<dbReference type="Pfam" id="PF12796">
    <property type="entry name" value="Ank_2"/>
    <property type="match status" value="4"/>
</dbReference>
<evidence type="ECO:0000256" key="2">
    <source>
        <dbReference type="ARBA" id="ARBA00022737"/>
    </source>
</evidence>
<keyword evidence="3" id="KW-0863">Zinc-finger</keyword>
<dbReference type="OMA" id="VRFWAEH"/>
<evidence type="ECO:0000313" key="10">
    <source>
        <dbReference type="Proteomes" id="UP000091967"/>
    </source>
</evidence>
<feature type="repeat" description="ANK" evidence="6">
    <location>
        <begin position="1057"/>
        <end position="1089"/>
    </location>
</feature>
<feature type="repeat" description="ANK" evidence="6">
    <location>
        <begin position="1233"/>
        <end position="1265"/>
    </location>
</feature>
<evidence type="ECO:0000313" key="9">
    <source>
        <dbReference type="EMBL" id="OBS26147.1"/>
    </source>
</evidence>
<feature type="region of interest" description="Disordered" evidence="7">
    <location>
        <begin position="336"/>
        <end position="356"/>
    </location>
</feature>
<feature type="compositionally biased region" description="Basic and acidic residues" evidence="7">
    <location>
        <begin position="336"/>
        <end position="352"/>
    </location>
</feature>
<keyword evidence="2" id="KW-0677">Repeat</keyword>
<dbReference type="Proteomes" id="UP000091967">
    <property type="component" value="Unassembled WGS sequence"/>
</dbReference>
<dbReference type="SUPFAM" id="SSF57850">
    <property type="entry name" value="RING/U-box"/>
    <property type="match status" value="1"/>
</dbReference>
<organism evidence="9 10">
    <name type="scientific">Fusarium poae</name>
    <dbReference type="NCBI Taxonomy" id="36050"/>
    <lineage>
        <taxon>Eukaryota</taxon>
        <taxon>Fungi</taxon>
        <taxon>Dikarya</taxon>
        <taxon>Ascomycota</taxon>
        <taxon>Pezizomycotina</taxon>
        <taxon>Sordariomycetes</taxon>
        <taxon>Hypocreomycetidae</taxon>
        <taxon>Hypocreales</taxon>
        <taxon>Nectriaceae</taxon>
        <taxon>Fusarium</taxon>
    </lineage>
</organism>
<keyword evidence="1" id="KW-0479">Metal-binding</keyword>
<accession>A0A1B8B089</accession>
<dbReference type="SUPFAM" id="SSF48403">
    <property type="entry name" value="Ankyrin repeat"/>
    <property type="match status" value="2"/>
</dbReference>
<feature type="repeat" description="ANK" evidence="6">
    <location>
        <begin position="1093"/>
        <end position="1125"/>
    </location>
</feature>
<dbReference type="PANTHER" id="PTHR24198">
    <property type="entry name" value="ANKYRIN REPEAT AND PROTEIN KINASE DOMAIN-CONTAINING PROTEIN"/>
    <property type="match status" value="1"/>
</dbReference>
<dbReference type="SMART" id="SM00291">
    <property type="entry name" value="ZnF_ZZ"/>
    <property type="match status" value="1"/>
</dbReference>
<protein>
    <recommendedName>
        <fullName evidence="8">ZZ-type domain-containing protein</fullName>
    </recommendedName>
</protein>
<sequence length="1738" mass="194280">MSARQDDHVFSGQDYTNCVNVELYETGEGALRIFNLAPNDYHRPEVLERTGAVDITCYLEKVIHGVLSPTEYGSIIVMQWFFQPGPGRRISEAVINLLFEVESSDSDTELEVRDISFEGTYSLIPTTQLLLGDFRGLLFLPKVSCQTFPHPTTQQIATTRGVEATAGVQEVAQANLTAKWERTTTATISDSITLNGGKRLFNHTPPKRIAKWELFENKSQPHGIPSMLKVALLVARDDEEKFQCRVDFACKTDLKTKLAGIFQKIPKDDPIIFQPDGLDKACFKLPKQWHHSPTYHLTIVGSFTDEKSGDAMMELPDIHPDKQSNPAVEPLEDLVTEKTLNEESRLPQKSQDETEELDDDLISIQTETDILLPIEKDSEIPVQEHKLGLDINAIRGWSGSQYDDYDVIAVHGIRDDYKTAWMDKKGGWVLKERLFKGLSIREIDYSYEIDENSILYQQNGIGILAESLLDSYAKEREHLAGTETDRPIIWACHDIGGTIVKQIKNLLHECHQIPQLARSILQWLNASHRGKNRDEIAAVIASLSPATAGNIVRVFLKHLPPVIQKKAQTAFTWIQHAMEPWSADALVEAVALHTSPETEPYFCDLDKKDEVDELVEALGGIIIVENGDVKFCHPSFYQVTELIEGQEREEFVTRIHSSIATVCLRYFQLESAQSFLDDLILTKVADNHPEAPLEPFVIYHKRSSMSEYAVRFWAEHYKASGSLKPKGLVLDLFGDKRYRARWEIPFWIMSNPFTRIGRHYISMLPIFAMLGLEDLIDDEIMSRCDDRWFNKDCWFAIVEAIRWGNTRIGTRLLGHAEFDEAELQVALLWAAAQNDQEIIQDLLAKIPNMNKFYWPESLIHRAVAMGQDRLLSVMLTSGCDINKVGIYWDAPPAINAAWRNQVSTLEMLLTSETKLDLSLTDSDGDTLLMVATRGGNPDLLELVTNAVSNGAGMKATKYTRKELVQAALWFCSHKALDLILKSGIGCRERVQDSVFVTAADDGFLECVHILVSHGFVPDKEDSAGTALYNAVSKGYVDIVRLLLKHDPEPKMDITPPGKNTLLAKAISSGNNEIASLLIEHGASVDAIDDNDTFAKTPLSKACAVGNLEMVKLLLENNADVNYTVGLSHSPLFSALYNWNSEVAKYLLANTEVDVMWTTPGNIGMLHAAHGDPEILGELLKRGVPIDGVSSWGTVLNVAAYFGEPDSIKVLLNNDPKPDLDVKALNDLVPNGHQGYTPLQSACKECSFESVDILLAAGANPHIINKVGEDVVDILLQAPSESEDCERLLRLLFSAPYNMPKERVDEGGRTRLHRIQESTSIHFVRRLTCLISELDIKDKEGYTPLAVAASKGNTDVARYLIELGAKVNIFSSKFGSILHLAVRHGTIDLAKLLISSGTDPEMVEPQYGESLMYAALEISTSECRNRMVRYLADEVKVSIERLGGEFGYPVILAASMTRQPTGSGAELLKFFIRRNARLDVTDNQTRSAIHFLSRSSSLDLFKIVLRDRSMINAVDKFGRMPIHFAASNPDPAYLEYLLDIGTIADIDVKDLDQWTPLMWAARSGSKIIIERLLSEKADIWAHTRSLDSRDGWSPLKLARFAGRSSAELSDLEPQERSRVRQDGTVEVWDEYFHKSKAGDAKEYHYCDSCLVTIIGLRWTCTVCKDSYDLCFKCFPNRSGLHDMEHNFESIGPLYREDVDGDSVKSHDTEDGALSVDEGGLILDEDNANGIDDLDSDADS</sequence>
<feature type="compositionally biased region" description="Basic and acidic residues" evidence="7">
    <location>
        <begin position="1698"/>
        <end position="1708"/>
    </location>
</feature>
<keyword evidence="10" id="KW-1185">Reference proteome</keyword>
<feature type="repeat" description="ANK" evidence="6">
    <location>
        <begin position="1339"/>
        <end position="1371"/>
    </location>
</feature>
<dbReference type="PROSITE" id="PS50297">
    <property type="entry name" value="ANK_REP_REGION"/>
    <property type="match status" value="5"/>
</dbReference>
<keyword evidence="5 6" id="KW-0040">ANK repeat</keyword>
<keyword evidence="4" id="KW-0862">Zinc</keyword>
<dbReference type="GO" id="GO:0005737">
    <property type="term" value="C:cytoplasm"/>
    <property type="evidence" value="ECO:0007669"/>
    <property type="project" value="TreeGrafter"/>
</dbReference>
<evidence type="ECO:0000256" key="5">
    <source>
        <dbReference type="ARBA" id="ARBA00023043"/>
    </source>
</evidence>
<gene>
    <name evidence="9" type="ORF">FPOA_00090</name>
</gene>
<evidence type="ECO:0000256" key="1">
    <source>
        <dbReference type="ARBA" id="ARBA00022723"/>
    </source>
</evidence>
<dbReference type="GO" id="GO:0008270">
    <property type="term" value="F:zinc ion binding"/>
    <property type="evidence" value="ECO:0007669"/>
    <property type="project" value="UniProtKB-KW"/>
</dbReference>
<evidence type="ECO:0000259" key="8">
    <source>
        <dbReference type="SMART" id="SM00291"/>
    </source>
</evidence>
<proteinExistence type="predicted"/>
<dbReference type="Pfam" id="PF13637">
    <property type="entry name" value="Ank_4"/>
    <property type="match status" value="1"/>
</dbReference>
<evidence type="ECO:0000256" key="6">
    <source>
        <dbReference type="PROSITE-ProRule" id="PRU00023"/>
    </source>
</evidence>
<dbReference type="EMBL" id="LYXU01000001">
    <property type="protein sequence ID" value="OBS26147.1"/>
    <property type="molecule type" value="Genomic_DNA"/>
</dbReference>
<evidence type="ECO:0000256" key="4">
    <source>
        <dbReference type="ARBA" id="ARBA00022833"/>
    </source>
</evidence>
<evidence type="ECO:0000256" key="7">
    <source>
        <dbReference type="SAM" id="MobiDB-lite"/>
    </source>
</evidence>
<dbReference type="InterPro" id="IPR002110">
    <property type="entry name" value="Ankyrin_rpt"/>
</dbReference>
<dbReference type="STRING" id="36050.A0A1B8B089"/>
<dbReference type="PANTHER" id="PTHR24198:SF165">
    <property type="entry name" value="ANKYRIN REPEAT-CONTAINING PROTEIN-RELATED"/>
    <property type="match status" value="1"/>
</dbReference>
<dbReference type="Gene3D" id="3.30.60.90">
    <property type="match status" value="1"/>
</dbReference>
<dbReference type="PROSITE" id="PS50088">
    <property type="entry name" value="ANK_REPEAT"/>
    <property type="match status" value="5"/>
</dbReference>
<comment type="caution">
    <text evidence="9">The sequence shown here is derived from an EMBL/GenBank/DDBJ whole genome shotgun (WGS) entry which is preliminary data.</text>
</comment>
<dbReference type="InterPro" id="IPR043145">
    <property type="entry name" value="Znf_ZZ_sf"/>
</dbReference>
<dbReference type="InterPro" id="IPR036770">
    <property type="entry name" value="Ankyrin_rpt-contain_sf"/>
</dbReference>
<dbReference type="CDD" id="cd02249">
    <property type="entry name" value="ZZ"/>
    <property type="match status" value="1"/>
</dbReference>
<feature type="domain" description="ZZ-type" evidence="8">
    <location>
        <begin position="1639"/>
        <end position="1682"/>
    </location>
</feature>
<name>A0A1B8B089_FUSPO</name>
<feature type="region of interest" description="Disordered" evidence="7">
    <location>
        <begin position="1698"/>
        <end position="1738"/>
    </location>
</feature>
<reference evidence="9 10" key="1">
    <citation type="submission" date="2016-06" db="EMBL/GenBank/DDBJ databases">
        <title>Living apart together: crosstalk between the core and supernumerary genomes in a fungal plant pathogen.</title>
        <authorList>
            <person name="Vanheule A."/>
            <person name="Audenaert K."/>
            <person name="Warris S."/>
            <person name="Van De Geest H."/>
            <person name="Schijlen E."/>
            <person name="Hofte M."/>
            <person name="De Saeger S."/>
            <person name="Haesaert G."/>
            <person name="Waalwijk C."/>
            <person name="Van Der Lee T."/>
        </authorList>
    </citation>
    <scope>NUCLEOTIDE SEQUENCE [LARGE SCALE GENOMIC DNA]</scope>
    <source>
        <strain evidence="9 10">2516</strain>
    </source>
</reference>
<dbReference type="SMART" id="SM00248">
    <property type="entry name" value="ANK"/>
    <property type="match status" value="18"/>
</dbReference>
<dbReference type="Gene3D" id="1.25.40.20">
    <property type="entry name" value="Ankyrin repeat-containing domain"/>
    <property type="match status" value="4"/>
</dbReference>
<dbReference type="InterPro" id="IPR000433">
    <property type="entry name" value="Znf_ZZ"/>
</dbReference>